<evidence type="ECO:0000256" key="6">
    <source>
        <dbReference type="SAM" id="Phobius"/>
    </source>
</evidence>
<dbReference type="PANTHER" id="PTHR48041:SF113">
    <property type="entry name" value="ATP-BINDING CASSETTE SUB-FAMILY G MEMBER 5"/>
    <property type="match status" value="1"/>
</dbReference>
<proteinExistence type="predicted"/>
<keyword evidence="5 6" id="KW-0472">Membrane</keyword>
<dbReference type="InterPro" id="IPR013525">
    <property type="entry name" value="ABC2_TM"/>
</dbReference>
<evidence type="ECO:0000313" key="8">
    <source>
        <dbReference type="EMBL" id="PNF34426.1"/>
    </source>
</evidence>
<dbReference type="EMBL" id="NEVH01008218">
    <property type="protein sequence ID" value="PNF34426.1"/>
    <property type="molecule type" value="Genomic_DNA"/>
</dbReference>
<protein>
    <recommendedName>
        <fullName evidence="7">ABC-2 type transporter transmembrane domain-containing protein</fullName>
    </recommendedName>
</protein>
<comment type="subcellular location">
    <subcellularLocation>
        <location evidence="1">Membrane</location>
        <topology evidence="1">Multi-pass membrane protein</topology>
    </subcellularLocation>
</comment>
<keyword evidence="4 6" id="KW-1133">Transmembrane helix</keyword>
<dbReference type="AlphaFoldDB" id="A0A2J7R0S9"/>
<dbReference type="InterPro" id="IPR050352">
    <property type="entry name" value="ABCG_transporters"/>
</dbReference>
<feature type="transmembrane region" description="Helical" evidence="6">
    <location>
        <begin position="432"/>
        <end position="458"/>
    </location>
</feature>
<accession>A0A2J7R0S9</accession>
<dbReference type="OrthoDB" id="66620at2759"/>
<evidence type="ECO:0000256" key="1">
    <source>
        <dbReference type="ARBA" id="ARBA00004141"/>
    </source>
</evidence>
<keyword evidence="9" id="KW-1185">Reference proteome</keyword>
<evidence type="ECO:0000256" key="3">
    <source>
        <dbReference type="ARBA" id="ARBA00022692"/>
    </source>
</evidence>
<name>A0A2J7R0S9_9NEOP</name>
<keyword evidence="2" id="KW-0813">Transport</keyword>
<evidence type="ECO:0000259" key="7">
    <source>
        <dbReference type="Pfam" id="PF01061"/>
    </source>
</evidence>
<keyword evidence="3 6" id="KW-0812">Transmembrane</keyword>
<feature type="transmembrane region" description="Helical" evidence="6">
    <location>
        <begin position="269"/>
        <end position="294"/>
    </location>
</feature>
<reference evidence="8 9" key="1">
    <citation type="submission" date="2017-12" db="EMBL/GenBank/DDBJ databases">
        <title>Hemimetabolous genomes reveal molecular basis of termite eusociality.</title>
        <authorList>
            <person name="Harrison M.C."/>
            <person name="Jongepier E."/>
            <person name="Robertson H.M."/>
            <person name="Arning N."/>
            <person name="Bitard-Feildel T."/>
            <person name="Chao H."/>
            <person name="Childers C.P."/>
            <person name="Dinh H."/>
            <person name="Doddapaneni H."/>
            <person name="Dugan S."/>
            <person name="Gowin J."/>
            <person name="Greiner C."/>
            <person name="Han Y."/>
            <person name="Hu H."/>
            <person name="Hughes D.S.T."/>
            <person name="Huylmans A.-K."/>
            <person name="Kemena C."/>
            <person name="Kremer L.P.M."/>
            <person name="Lee S.L."/>
            <person name="Lopez-Ezquerra A."/>
            <person name="Mallet L."/>
            <person name="Monroy-Kuhn J.M."/>
            <person name="Moser A."/>
            <person name="Murali S.C."/>
            <person name="Muzny D.M."/>
            <person name="Otani S."/>
            <person name="Piulachs M.-D."/>
            <person name="Poelchau M."/>
            <person name="Qu J."/>
            <person name="Schaub F."/>
            <person name="Wada-Katsumata A."/>
            <person name="Worley K.C."/>
            <person name="Xie Q."/>
            <person name="Ylla G."/>
            <person name="Poulsen M."/>
            <person name="Gibbs R.A."/>
            <person name="Schal C."/>
            <person name="Richards S."/>
            <person name="Belles X."/>
            <person name="Korb J."/>
            <person name="Bornberg-Bauer E."/>
        </authorList>
    </citation>
    <scope>NUCLEOTIDE SEQUENCE [LARGE SCALE GENOMIC DNA]</scope>
    <source>
        <tissue evidence="8">Whole body</tissue>
    </source>
</reference>
<evidence type="ECO:0000256" key="5">
    <source>
        <dbReference type="ARBA" id="ARBA00023136"/>
    </source>
</evidence>
<evidence type="ECO:0000256" key="2">
    <source>
        <dbReference type="ARBA" id="ARBA00022448"/>
    </source>
</evidence>
<dbReference type="Pfam" id="PF01061">
    <property type="entry name" value="ABC2_membrane"/>
    <property type="match status" value="1"/>
</dbReference>
<comment type="caution">
    <text evidence="8">The sequence shown here is derived from an EMBL/GenBank/DDBJ whole genome shotgun (WGS) entry which is preliminary data.</text>
</comment>
<feature type="domain" description="ABC-2 type transporter transmembrane" evidence="7">
    <location>
        <begin position="149"/>
        <end position="351"/>
    </location>
</feature>
<feature type="transmembrane region" description="Helical" evidence="6">
    <location>
        <begin position="204"/>
        <end position="227"/>
    </location>
</feature>
<feature type="transmembrane region" description="Helical" evidence="6">
    <location>
        <begin position="239"/>
        <end position="263"/>
    </location>
</feature>
<dbReference type="Proteomes" id="UP000235965">
    <property type="component" value="Unassembled WGS sequence"/>
</dbReference>
<sequence>MEKPRSDVFPFLDRVAYLCLGDVVYTGGTRLMLDYFRSIGFPCPELENPLMYYLCLSTVDRRSRERFIESNHQIAALVEKFKLEGGPFRHKTSTMAPGGVQIIDTGADPMQMPSMGVPTAVGGSTTPSLANNKVPLSAFGRPNAFTVAFTLYMRNLAATFNLHVTGLTHIFLRLLGLPVFHLLLWIFYSGMEDYQRTFVTRNGLIFNCLAGAYFVAIIVTASTFPAFRTRYYQEAQEGLYSGPLFLLSYWLLAVPFAVVSVGAATRITFLLTGFHTATDWLLFGAVQLACYLLAQQQTIALLLVVRSSFTAAIISIYMTIIYLMLGSGTVRAFHSLSDWLLYLTYATQCRYAGAFLNLQMFGNNNWVNLNGLPRDLRTNCTARIPQTQDSLAAASTSFGCRYADGTAYLKERYGRDDDSDDLSDMLELDVNLAVAFAFPVGLAIFNSLLYLLPLPAFIKAKFRE</sequence>
<organism evidence="8 9">
    <name type="scientific">Cryptotermes secundus</name>
    <dbReference type="NCBI Taxonomy" id="105785"/>
    <lineage>
        <taxon>Eukaryota</taxon>
        <taxon>Metazoa</taxon>
        <taxon>Ecdysozoa</taxon>
        <taxon>Arthropoda</taxon>
        <taxon>Hexapoda</taxon>
        <taxon>Insecta</taxon>
        <taxon>Pterygota</taxon>
        <taxon>Neoptera</taxon>
        <taxon>Polyneoptera</taxon>
        <taxon>Dictyoptera</taxon>
        <taxon>Blattodea</taxon>
        <taxon>Blattoidea</taxon>
        <taxon>Termitoidae</taxon>
        <taxon>Kalotermitidae</taxon>
        <taxon>Cryptotermitinae</taxon>
        <taxon>Cryptotermes</taxon>
    </lineage>
</organism>
<dbReference type="GO" id="GO:0140359">
    <property type="term" value="F:ABC-type transporter activity"/>
    <property type="evidence" value="ECO:0007669"/>
    <property type="project" value="InterPro"/>
</dbReference>
<evidence type="ECO:0000256" key="4">
    <source>
        <dbReference type="ARBA" id="ARBA00022989"/>
    </source>
</evidence>
<dbReference type="GO" id="GO:0043190">
    <property type="term" value="C:ATP-binding cassette (ABC) transporter complex"/>
    <property type="evidence" value="ECO:0007669"/>
    <property type="project" value="TreeGrafter"/>
</dbReference>
<dbReference type="PANTHER" id="PTHR48041">
    <property type="entry name" value="ABC TRANSPORTER G FAMILY MEMBER 28"/>
    <property type="match status" value="1"/>
</dbReference>
<evidence type="ECO:0000313" key="9">
    <source>
        <dbReference type="Proteomes" id="UP000235965"/>
    </source>
</evidence>
<feature type="transmembrane region" description="Helical" evidence="6">
    <location>
        <begin position="170"/>
        <end position="188"/>
    </location>
</feature>
<gene>
    <name evidence="8" type="ORF">B7P43_G13245</name>
</gene>
<feature type="transmembrane region" description="Helical" evidence="6">
    <location>
        <begin position="301"/>
        <end position="325"/>
    </location>
</feature>